<dbReference type="RefSeq" id="WP_254604956.1">
    <property type="nucleotide sequence ID" value="NZ_CADIKB010000069.1"/>
</dbReference>
<organism evidence="1 2">
    <name type="scientific">Paraburkholderia phenoliruptrix</name>
    <dbReference type="NCBI Taxonomy" id="252970"/>
    <lineage>
        <taxon>Bacteria</taxon>
        <taxon>Pseudomonadati</taxon>
        <taxon>Pseudomonadota</taxon>
        <taxon>Betaproteobacteria</taxon>
        <taxon>Burkholderiales</taxon>
        <taxon>Burkholderiaceae</taxon>
        <taxon>Paraburkholderia</taxon>
    </lineage>
</organism>
<accession>A0A6J5CQ40</accession>
<reference evidence="1 2" key="1">
    <citation type="submission" date="2020-04" db="EMBL/GenBank/DDBJ databases">
        <authorList>
            <person name="De Canck E."/>
        </authorList>
    </citation>
    <scope>NUCLEOTIDE SEQUENCE [LARGE SCALE GENOMIC DNA]</scope>
    <source>
        <strain evidence="1 2">LMG 22037</strain>
    </source>
</reference>
<dbReference type="AlphaFoldDB" id="A0A6J5CQ40"/>
<evidence type="ECO:0000313" key="2">
    <source>
        <dbReference type="Proteomes" id="UP000494249"/>
    </source>
</evidence>
<gene>
    <name evidence="1" type="ORF">LMG22037_06454</name>
</gene>
<dbReference type="EMBL" id="CADIKB010000069">
    <property type="protein sequence ID" value="CAB3741092.1"/>
    <property type="molecule type" value="Genomic_DNA"/>
</dbReference>
<evidence type="ECO:0000313" key="1">
    <source>
        <dbReference type="EMBL" id="CAB3741092.1"/>
    </source>
</evidence>
<dbReference type="Proteomes" id="UP000494249">
    <property type="component" value="Unassembled WGS sequence"/>
</dbReference>
<name>A0A6J5CQ40_9BURK</name>
<sequence>MCTPCFPPLPGMGVLAPWQTQAAPNAADLYTFLTTVAGIPTADLPSNSPYITWALSYAEEKTLMVLYAIGQDYYCFAVYCLATSFLLNWCPDQPGQTFFAQTRADMKLTSFTPGVINSAADQGTSDSLLSPDFLKGLTLGQLQALRDPYGRQWLSMQQDAGNVWGLS</sequence>
<proteinExistence type="predicted"/>
<protein>
    <submittedName>
        <fullName evidence="1">Uncharacterized protein</fullName>
    </submittedName>
</protein>